<feature type="transmembrane region" description="Helical" evidence="1">
    <location>
        <begin position="159"/>
        <end position="185"/>
    </location>
</feature>
<feature type="non-terminal residue" evidence="2">
    <location>
        <position position="1"/>
    </location>
</feature>
<feature type="transmembrane region" description="Helical" evidence="1">
    <location>
        <begin position="136"/>
        <end position="152"/>
    </location>
</feature>
<accession>A0A426Y828</accession>
<dbReference type="Proteomes" id="UP000287651">
    <property type="component" value="Unassembled WGS sequence"/>
</dbReference>
<reference evidence="2 3" key="1">
    <citation type="journal article" date="2014" name="Agronomy (Basel)">
        <title>A Draft Genome Sequence for Ensete ventricosum, the Drought-Tolerant Tree Against Hunger.</title>
        <authorList>
            <person name="Harrison J."/>
            <person name="Moore K.A."/>
            <person name="Paszkiewicz K."/>
            <person name="Jones T."/>
            <person name="Grant M."/>
            <person name="Ambacheew D."/>
            <person name="Muzemil S."/>
            <person name="Studholme D.J."/>
        </authorList>
    </citation>
    <scope>NUCLEOTIDE SEQUENCE [LARGE SCALE GENOMIC DNA]</scope>
</reference>
<keyword evidence="1" id="KW-1133">Transmembrane helix</keyword>
<feature type="transmembrane region" description="Helical" evidence="1">
    <location>
        <begin position="107"/>
        <end position="124"/>
    </location>
</feature>
<name>A0A426Y828_ENSVE</name>
<gene>
    <name evidence="2" type="ORF">B296_00041721</name>
</gene>
<proteinExistence type="predicted"/>
<evidence type="ECO:0000313" key="2">
    <source>
        <dbReference type="EMBL" id="RRT47868.1"/>
    </source>
</evidence>
<feature type="transmembrane region" description="Helical" evidence="1">
    <location>
        <begin position="33"/>
        <end position="55"/>
    </location>
</feature>
<keyword evidence="1" id="KW-0812">Transmembrane</keyword>
<keyword evidence="1" id="KW-0472">Membrane</keyword>
<comment type="caution">
    <text evidence="2">The sequence shown here is derived from an EMBL/GenBank/DDBJ whole genome shotgun (WGS) entry which is preliminary data.</text>
</comment>
<dbReference type="EMBL" id="AMZH03014303">
    <property type="protein sequence ID" value="RRT47868.1"/>
    <property type="molecule type" value="Genomic_DNA"/>
</dbReference>
<evidence type="ECO:0000256" key="1">
    <source>
        <dbReference type="SAM" id="Phobius"/>
    </source>
</evidence>
<sequence length="212" mass="23169">CFKQGFSYRPILPGTGGTYRFDGLPACMLLKSLVVIGAIGGLTIGAVGTSVPWLFPNLFTTDNVVIGEVGHTFSSRIHCISTIELLRPKFFYMYCTRLTLAKQMNKVLLPYFIALMVTPSTHSLEGTLLAGRDLRFMSLSMSACFCVAGLLLSVRLRSFLLFCFCIFYVCSSRLGSSICVSSYAVKVMVCLAAGGPLLDFNGYTLLSLFLLL</sequence>
<protein>
    <submittedName>
        <fullName evidence="2">Uncharacterized protein</fullName>
    </submittedName>
</protein>
<dbReference type="AlphaFoldDB" id="A0A426Y828"/>
<organism evidence="2 3">
    <name type="scientific">Ensete ventricosum</name>
    <name type="common">Abyssinian banana</name>
    <name type="synonym">Musa ensete</name>
    <dbReference type="NCBI Taxonomy" id="4639"/>
    <lineage>
        <taxon>Eukaryota</taxon>
        <taxon>Viridiplantae</taxon>
        <taxon>Streptophyta</taxon>
        <taxon>Embryophyta</taxon>
        <taxon>Tracheophyta</taxon>
        <taxon>Spermatophyta</taxon>
        <taxon>Magnoliopsida</taxon>
        <taxon>Liliopsida</taxon>
        <taxon>Zingiberales</taxon>
        <taxon>Musaceae</taxon>
        <taxon>Ensete</taxon>
    </lineage>
</organism>
<evidence type="ECO:0000313" key="3">
    <source>
        <dbReference type="Proteomes" id="UP000287651"/>
    </source>
</evidence>